<dbReference type="Proteomes" id="UP000676967">
    <property type="component" value="Chromosome"/>
</dbReference>
<keyword evidence="1" id="KW-0472">Membrane</keyword>
<organism evidence="2 3">
    <name type="scientific">Actinoplanes ianthinogenes</name>
    <dbReference type="NCBI Taxonomy" id="122358"/>
    <lineage>
        <taxon>Bacteria</taxon>
        <taxon>Bacillati</taxon>
        <taxon>Actinomycetota</taxon>
        <taxon>Actinomycetes</taxon>
        <taxon>Micromonosporales</taxon>
        <taxon>Micromonosporaceae</taxon>
        <taxon>Actinoplanes</taxon>
    </lineage>
</organism>
<proteinExistence type="predicted"/>
<feature type="transmembrane region" description="Helical" evidence="1">
    <location>
        <begin position="20"/>
        <end position="47"/>
    </location>
</feature>
<evidence type="ECO:0000313" key="2">
    <source>
        <dbReference type="EMBL" id="BCJ46048.1"/>
    </source>
</evidence>
<protein>
    <recommendedName>
        <fullName evidence="4">Prepilin-type N-terminal cleavage/methylation domain-containing protein</fullName>
    </recommendedName>
</protein>
<keyword evidence="1" id="KW-0812">Transmembrane</keyword>
<name>A0ABM7M344_9ACTN</name>
<sequence length="228" mass="23683">MKTRVPVWARRALPRGDAGVTMIDLVVAMVLMAIIGSIVTGGIAQLYRMTDATDRMDEAQSQASLAYSGLQPEIGVAYDISEPGAGAGGDPSVEYVTQDANGQRICHQLRLSGGMLKARQWPASATTAAAVSATAWRVLASGLSAPGTPDTDTGAAAAPQTLHFPDFSTPSLTNLPSATPLQLRIRLTATAGGAKGSTRRDTQTTIVAANSAVRWHDPVACSLGRNTP</sequence>
<evidence type="ECO:0000256" key="1">
    <source>
        <dbReference type="SAM" id="Phobius"/>
    </source>
</evidence>
<keyword evidence="3" id="KW-1185">Reference proteome</keyword>
<evidence type="ECO:0008006" key="4">
    <source>
        <dbReference type="Google" id="ProtNLM"/>
    </source>
</evidence>
<reference evidence="2 3" key="1">
    <citation type="submission" date="2020-08" db="EMBL/GenBank/DDBJ databases">
        <title>Whole genome shotgun sequence of Actinoplanes ianthinogenes NBRC 13996.</title>
        <authorList>
            <person name="Komaki H."/>
            <person name="Tamura T."/>
        </authorList>
    </citation>
    <scope>NUCLEOTIDE SEQUENCE [LARGE SCALE GENOMIC DNA]</scope>
    <source>
        <strain evidence="2 3">NBRC 13996</strain>
    </source>
</reference>
<accession>A0ABM7M344</accession>
<gene>
    <name evidence="2" type="ORF">Aiant_67050</name>
</gene>
<dbReference type="EMBL" id="AP023356">
    <property type="protein sequence ID" value="BCJ46048.1"/>
    <property type="molecule type" value="Genomic_DNA"/>
</dbReference>
<keyword evidence="1" id="KW-1133">Transmembrane helix</keyword>
<evidence type="ECO:0000313" key="3">
    <source>
        <dbReference type="Proteomes" id="UP000676967"/>
    </source>
</evidence>